<feature type="domain" description="Kazal-like" evidence="2">
    <location>
        <begin position="648"/>
        <end position="698"/>
    </location>
</feature>
<evidence type="ECO:0000313" key="3">
    <source>
        <dbReference type="EMBL" id="CDG71573.1"/>
    </source>
</evidence>
<dbReference type="Pfam" id="PF23298">
    <property type="entry name" value="FZ_RECK"/>
    <property type="match status" value="1"/>
</dbReference>
<proteinExistence type="evidence at transcript level"/>
<dbReference type="PANTHER" id="PTHR13487:SF3">
    <property type="entry name" value="REVERSION-INDUCING CYSTEINE-RICH PROTEIN WITH KAZAL MOTIFS"/>
    <property type="match status" value="1"/>
</dbReference>
<accession>T2MH57</accession>
<dbReference type="SUPFAM" id="SSF100895">
    <property type="entry name" value="Kazal-type serine protease inhibitors"/>
    <property type="match status" value="2"/>
</dbReference>
<dbReference type="OrthoDB" id="5956770at2759"/>
<name>T2MH57_HYDVU</name>
<dbReference type="InterPro" id="IPR039016">
    <property type="entry name" value="RECK"/>
</dbReference>
<protein>
    <submittedName>
        <fullName evidence="3">Reversion-inducing cysteine-rich protein with Kazal motifs</fullName>
    </submittedName>
</protein>
<organism evidence="3">
    <name type="scientific">Hydra vulgaris</name>
    <name type="common">Hydra</name>
    <name type="synonym">Hydra attenuata</name>
    <dbReference type="NCBI Taxonomy" id="6087"/>
    <lineage>
        <taxon>Eukaryota</taxon>
        <taxon>Metazoa</taxon>
        <taxon>Cnidaria</taxon>
        <taxon>Hydrozoa</taxon>
        <taxon>Hydroidolina</taxon>
        <taxon>Anthoathecata</taxon>
        <taxon>Aplanulata</taxon>
        <taxon>Hydridae</taxon>
        <taxon>Hydra</taxon>
    </lineage>
</organism>
<dbReference type="GO" id="GO:0005886">
    <property type="term" value="C:plasma membrane"/>
    <property type="evidence" value="ECO:0007669"/>
    <property type="project" value="TreeGrafter"/>
</dbReference>
<dbReference type="Pfam" id="PF05375">
    <property type="entry name" value="Pacifastin_I"/>
    <property type="match status" value="1"/>
</dbReference>
<feature type="domain" description="Kazal-like" evidence="2">
    <location>
        <begin position="721"/>
        <end position="783"/>
    </location>
</feature>
<dbReference type="GO" id="GO:0030198">
    <property type="term" value="P:extracellular matrix organization"/>
    <property type="evidence" value="ECO:0007669"/>
    <property type="project" value="TreeGrafter"/>
</dbReference>
<dbReference type="Pfam" id="PF25027">
    <property type="entry name" value="EGF1_RECK"/>
    <property type="match status" value="1"/>
</dbReference>
<evidence type="ECO:0000256" key="1">
    <source>
        <dbReference type="SAM" id="SignalP"/>
    </source>
</evidence>
<dbReference type="SMART" id="SM00280">
    <property type="entry name" value="KAZAL"/>
    <property type="match status" value="2"/>
</dbReference>
<reference evidence="3" key="1">
    <citation type="journal article" date="2013" name="Genome Biol. Evol.">
        <title>Punctuated emergences of genetic and phenotypic innovations in eumetazoan, bilaterian, euteleostome, and hominidae ancestors.</title>
        <authorList>
            <person name="Wenger Y."/>
            <person name="Galliot B."/>
        </authorList>
    </citation>
    <scope>NUCLEOTIDE SEQUENCE</scope>
    <source>
        <tissue evidence="3">Whole animals</tissue>
    </source>
</reference>
<dbReference type="PROSITE" id="PS51465">
    <property type="entry name" value="KAZAL_2"/>
    <property type="match status" value="2"/>
</dbReference>
<dbReference type="InterPro" id="IPR002350">
    <property type="entry name" value="Kazal_dom"/>
</dbReference>
<feature type="signal peptide" evidence="1">
    <location>
        <begin position="1"/>
        <end position="17"/>
    </location>
</feature>
<evidence type="ECO:0000259" key="2">
    <source>
        <dbReference type="PROSITE" id="PS51465"/>
    </source>
</evidence>
<dbReference type="CDD" id="cd00104">
    <property type="entry name" value="KAZAL_FS"/>
    <property type="match status" value="2"/>
</dbReference>
<feature type="chain" id="PRO_5004592067" evidence="1">
    <location>
        <begin position="18"/>
        <end position="956"/>
    </location>
</feature>
<sequence>MKKTALLLCVFVSCSVGNVMLNTRGLKECCNKSHSSLCKLNCREVAIFSTKKPAYFRRRLQKLANSCTRSEDKFWKEFVLTDFWKQFRKEAKVHRQDVAHDVCCNEAVHPACEIQCRTLSTKNRKRLENENCGAIREPRLAQCIYRIKAAENCCMSSLNEECKQICIQHFSNPRSDIVSLHNEMGHKCGIKSKEFTCAFEHSEYKSSIGDLETCCSLGEKKECVQGCKKAVGQYYDINVMFGTLSTHCGPFNVESPFYGCVIQSLPISTPTLNQNNNLEILENDEVMPNRGLVQFQKPCCSRGKSLRCRNWCEKAINSPALMGLWDTMYLECIQNPKEAELSKCMSDVLESCELGCKPEMQFCTNMNNRQLDLFRRCNSYGDSSARKLLTFWSVGVVYIFDYSLVFKDINTCQPELFKALACLLAVRPCDYQVSQIQVCRADCEDMLSTCLNFEQSSPNLDVQKVCAAMLPNGNQSNCLSVHSYVDTPSLNNKNPVSISARDPVEMPCHGNPCGLGEVCLINQHCNDHQSNIPCKLYSCVQGCAVGDESKLLIPVGHLAKLTVENDDKECYQVCECLAGLSKTSKLAYFGNCKEFGCNLKRSCRVNNRTWLSGETFTDECNDCICSDGDVICTNRRCLDSMLLGNLRPRRHHGLSEFICDCDSVYNPVCAQNGMTYPNSCYARCRCNNDPLHVGDCQANDPCDPNPCSPDLVCVVKRNTCLTVGPPCPQYSCLTNATGTFFEEMELCQKSIEYVCGRDGVTYKNQCEMNLAGTTIDYFGSCLPVDVRASQDRCKNVICPKIHSSCTTVMVVGSCCSFCGSFLRLLYSQPEVILHRNYIRYNAITVVEIITNLRLLLKASACNLYGHLTVEGDILVMFSSTEVSQRLLHICTFEAQRFNKYINEKNPKITSNYFLSVLKSSRIKSATWSAETNSAVLISRKYWHFILLAIVSIIFNR</sequence>
<dbReference type="GO" id="GO:0008191">
    <property type="term" value="F:metalloendopeptidase inhibitor activity"/>
    <property type="evidence" value="ECO:0007669"/>
    <property type="project" value="InterPro"/>
</dbReference>
<dbReference type="InterPro" id="IPR008037">
    <property type="entry name" value="Pacifastin_dom"/>
</dbReference>
<dbReference type="EMBL" id="HAAD01005341">
    <property type="protein sequence ID" value="CDG71573.1"/>
    <property type="molecule type" value="mRNA"/>
</dbReference>
<dbReference type="InterPro" id="IPR056979">
    <property type="entry name" value="FZ_RECK"/>
</dbReference>
<dbReference type="AlphaFoldDB" id="T2MH57"/>
<dbReference type="PANTHER" id="PTHR13487">
    <property type="entry name" value="SERINE PROTEASE INHIBITOR"/>
    <property type="match status" value="1"/>
</dbReference>
<dbReference type="Pfam" id="PF07648">
    <property type="entry name" value="Kazal_2"/>
    <property type="match status" value="2"/>
</dbReference>
<dbReference type="PROSITE" id="PS00282">
    <property type="entry name" value="KAZAL_1"/>
    <property type="match status" value="1"/>
</dbReference>
<dbReference type="InterPro" id="IPR056976">
    <property type="entry name" value="EGF1_RECK"/>
</dbReference>
<dbReference type="Gene3D" id="3.30.60.30">
    <property type="match status" value="2"/>
</dbReference>
<dbReference type="InterPro" id="IPR036058">
    <property type="entry name" value="Kazal_dom_sf"/>
</dbReference>
<gene>
    <name evidence="3" type="primary">RECK</name>
</gene>
<keyword evidence="1" id="KW-0732">Signal</keyword>